<sequence length="358" mass="39006">MGKREDSLSLLKTVGWIAAIGLTGALAVELLGASPVTVEKIVDGDTIDVRLDGETTRIRFLNVDTPEIGRDGAPAECLAEEARQYLADRLPIGSVVELEFDQERLDKYGRSLAGVFVDDSLINAEIAREGLGRAVDIAPNHRFYSEVAEAEREANEAKRGLSTLGPECFVAQQDAEAIREAEQAQQEAQNLILLLPYLNDDGNLAQVQRSARRIAEARATLATVHTAGERQSEFQKSAYGDSYKDTVNTLEDRLQRAESRIDEAIAREQERRDAQERAEEQRNGDDIDAARKDTENQPRMESSAPSSSAPPAAALHSGGGGDTYTGCRAYGGNYAFTSVDDEGRRYAKIDCATKAQIG</sequence>
<dbReference type="PROSITE" id="PS50817">
    <property type="entry name" value="INTEIN_N_TER"/>
    <property type="match status" value="1"/>
</dbReference>
<dbReference type="GO" id="GO:0003676">
    <property type="term" value="F:nucleic acid binding"/>
    <property type="evidence" value="ECO:0007669"/>
    <property type="project" value="InterPro"/>
</dbReference>
<feature type="domain" description="TNase-like" evidence="2">
    <location>
        <begin position="32"/>
        <end position="164"/>
    </location>
</feature>
<dbReference type="AlphaFoldDB" id="A0A6C1U158"/>
<evidence type="ECO:0000313" key="4">
    <source>
        <dbReference type="Proteomes" id="UP000336646"/>
    </source>
</evidence>
<dbReference type="PROSITE" id="PS01284">
    <property type="entry name" value="TNASE_2"/>
    <property type="match status" value="1"/>
</dbReference>
<dbReference type="SMART" id="SM00318">
    <property type="entry name" value="SNc"/>
    <property type="match status" value="1"/>
</dbReference>
<dbReference type="Pfam" id="PF00565">
    <property type="entry name" value="SNase"/>
    <property type="match status" value="1"/>
</dbReference>
<dbReference type="PROSITE" id="PS50830">
    <property type="entry name" value="TNASE_3"/>
    <property type="match status" value="1"/>
</dbReference>
<feature type="compositionally biased region" description="Low complexity" evidence="1">
    <location>
        <begin position="302"/>
        <end position="314"/>
    </location>
</feature>
<dbReference type="InterPro" id="IPR016071">
    <property type="entry name" value="Staphylococal_nuclease_OB-fold"/>
</dbReference>
<dbReference type="InterPro" id="IPR006141">
    <property type="entry name" value="Intein_N"/>
</dbReference>
<feature type="region of interest" description="Disordered" evidence="1">
    <location>
        <begin position="261"/>
        <end position="327"/>
    </location>
</feature>
<reference evidence="3 4" key="1">
    <citation type="submission" date="2018-12" db="EMBL/GenBank/DDBJ databases">
        <title>Corynebacterium sanguinis sp. nov., a clinically-associated and environmental corynebacterium.</title>
        <authorList>
            <person name="Gonzales-Siles L."/>
            <person name="Jaen-Luchoro D."/>
            <person name="Cardew S."/>
            <person name="Inganas E."/>
            <person name="Ohlen M."/>
            <person name="Jensie-Markopolous S."/>
            <person name="Pinyeiro-Iglesias B."/>
            <person name="Molin K."/>
            <person name="Skovbjerg S."/>
            <person name="Svensson-Stadler L."/>
            <person name="Funke G."/>
            <person name="Moore E.R.B."/>
        </authorList>
    </citation>
    <scope>NUCLEOTIDE SEQUENCE [LARGE SCALE GENOMIC DNA]</scope>
    <source>
        <strain evidence="3 4">58734</strain>
    </source>
</reference>
<feature type="compositionally biased region" description="Basic and acidic residues" evidence="1">
    <location>
        <begin position="261"/>
        <end position="298"/>
    </location>
</feature>
<name>A0A6C1U158_9CORY</name>
<dbReference type="SUPFAM" id="SSF50199">
    <property type="entry name" value="Staphylococcal nuclease"/>
    <property type="match status" value="1"/>
</dbReference>
<accession>A0A6C1U158</accession>
<dbReference type="GO" id="GO:0016539">
    <property type="term" value="P:intein-mediated protein splicing"/>
    <property type="evidence" value="ECO:0007669"/>
    <property type="project" value="InterPro"/>
</dbReference>
<dbReference type="InterPro" id="IPR002071">
    <property type="entry name" value="Thermonucl_AS"/>
</dbReference>
<dbReference type="InterPro" id="IPR035437">
    <property type="entry name" value="SNase_OB-fold_sf"/>
</dbReference>
<dbReference type="GO" id="GO:0004518">
    <property type="term" value="F:nuclease activity"/>
    <property type="evidence" value="ECO:0007669"/>
    <property type="project" value="InterPro"/>
</dbReference>
<evidence type="ECO:0000313" key="3">
    <source>
        <dbReference type="EMBL" id="TVS29844.1"/>
    </source>
</evidence>
<proteinExistence type="predicted"/>
<organism evidence="3 4">
    <name type="scientific">Corynebacterium sanguinis</name>
    <dbReference type="NCBI Taxonomy" id="2594913"/>
    <lineage>
        <taxon>Bacteria</taxon>
        <taxon>Bacillati</taxon>
        <taxon>Actinomycetota</taxon>
        <taxon>Actinomycetes</taxon>
        <taxon>Mycobacteriales</taxon>
        <taxon>Corynebacteriaceae</taxon>
        <taxon>Corynebacterium</taxon>
    </lineage>
</organism>
<gene>
    <name evidence="3" type="ORF">EKI59_02695</name>
</gene>
<dbReference type="EMBL" id="RXIR01000003">
    <property type="protein sequence ID" value="TVS29844.1"/>
    <property type="molecule type" value="Genomic_DNA"/>
</dbReference>
<protein>
    <submittedName>
        <fullName evidence="3">Nuclease</fullName>
    </submittedName>
</protein>
<dbReference type="OrthoDB" id="5241375at2"/>
<evidence type="ECO:0000259" key="2">
    <source>
        <dbReference type="PROSITE" id="PS50830"/>
    </source>
</evidence>
<dbReference type="Gene3D" id="2.40.50.90">
    <property type="match status" value="1"/>
</dbReference>
<comment type="caution">
    <text evidence="3">The sequence shown here is derived from an EMBL/GenBank/DDBJ whole genome shotgun (WGS) entry which is preliminary data.</text>
</comment>
<dbReference type="Proteomes" id="UP000336646">
    <property type="component" value="Unassembled WGS sequence"/>
</dbReference>
<evidence type="ECO:0000256" key="1">
    <source>
        <dbReference type="SAM" id="MobiDB-lite"/>
    </source>
</evidence>